<evidence type="ECO:0000256" key="2">
    <source>
        <dbReference type="ARBA" id="ARBA00022679"/>
    </source>
</evidence>
<evidence type="ECO:0000256" key="3">
    <source>
        <dbReference type="ARBA" id="ARBA00022691"/>
    </source>
</evidence>
<evidence type="ECO:0000313" key="4">
    <source>
        <dbReference type="EMBL" id="MPM90842.1"/>
    </source>
</evidence>
<protein>
    <submittedName>
        <fullName evidence="4">23S rRNA (Uracil-C(5))-methyltransferase RlmCD</fullName>
        <ecNumber evidence="4">2.1.1.189</ecNumber>
    </submittedName>
</protein>
<dbReference type="PROSITE" id="PS01231">
    <property type="entry name" value="TRMA_2"/>
    <property type="match status" value="1"/>
</dbReference>
<sequence length="114" mass="13007">MEDAIQNAKLNQADNIEFLTGDAGQLTEQLLNEGYRFDTVFIDPPRKGCDQQTIETLIRLNSPKIIYISCNPATLARDLAKFTEQGYNVKVIQPVDMFPQTYHVECVVELRKKD</sequence>
<gene>
    <name evidence="4" type="primary">rlmCD_37</name>
    <name evidence="4" type="ORF">SDC9_137964</name>
</gene>
<dbReference type="InterPro" id="IPR030391">
    <property type="entry name" value="MeTrfase_TrmA_CS"/>
</dbReference>
<accession>A0A645DQT3</accession>
<keyword evidence="3" id="KW-0949">S-adenosyl-L-methionine</keyword>
<keyword evidence="2 4" id="KW-0808">Transferase</keyword>
<keyword evidence="1 4" id="KW-0489">Methyltransferase</keyword>
<dbReference type="PROSITE" id="PS51687">
    <property type="entry name" value="SAM_MT_RNA_M5U"/>
    <property type="match status" value="1"/>
</dbReference>
<dbReference type="GO" id="GO:0070475">
    <property type="term" value="P:rRNA base methylation"/>
    <property type="evidence" value="ECO:0007669"/>
    <property type="project" value="TreeGrafter"/>
</dbReference>
<dbReference type="Gene3D" id="3.40.50.150">
    <property type="entry name" value="Vaccinia Virus protein VP39"/>
    <property type="match status" value="1"/>
</dbReference>
<dbReference type="AlphaFoldDB" id="A0A645DQT3"/>
<proteinExistence type="predicted"/>
<dbReference type="GO" id="GO:0070041">
    <property type="term" value="F:rRNA (uridine-C5-)-methyltransferase activity"/>
    <property type="evidence" value="ECO:0007669"/>
    <property type="project" value="TreeGrafter"/>
</dbReference>
<organism evidence="4">
    <name type="scientific">bioreactor metagenome</name>
    <dbReference type="NCBI Taxonomy" id="1076179"/>
    <lineage>
        <taxon>unclassified sequences</taxon>
        <taxon>metagenomes</taxon>
        <taxon>ecological metagenomes</taxon>
    </lineage>
</organism>
<dbReference type="EMBL" id="VSSQ01037993">
    <property type="protein sequence ID" value="MPM90842.1"/>
    <property type="molecule type" value="Genomic_DNA"/>
</dbReference>
<dbReference type="PANTHER" id="PTHR11061">
    <property type="entry name" value="RNA M5U METHYLTRANSFERASE"/>
    <property type="match status" value="1"/>
</dbReference>
<reference evidence="4" key="1">
    <citation type="submission" date="2019-08" db="EMBL/GenBank/DDBJ databases">
        <authorList>
            <person name="Kucharzyk K."/>
            <person name="Murdoch R.W."/>
            <person name="Higgins S."/>
            <person name="Loffler F."/>
        </authorList>
    </citation>
    <scope>NUCLEOTIDE SEQUENCE</scope>
</reference>
<dbReference type="InterPro" id="IPR030390">
    <property type="entry name" value="MeTrfase_TrmA_AS"/>
</dbReference>
<dbReference type="InterPro" id="IPR010280">
    <property type="entry name" value="U5_MeTrfase_fam"/>
</dbReference>
<comment type="caution">
    <text evidence="4">The sequence shown here is derived from an EMBL/GenBank/DDBJ whole genome shotgun (WGS) entry which is preliminary data.</text>
</comment>
<dbReference type="EC" id="2.1.1.189" evidence="4"/>
<dbReference type="PANTHER" id="PTHR11061:SF30">
    <property type="entry name" value="TRNA (URACIL(54)-C(5))-METHYLTRANSFERASE"/>
    <property type="match status" value="1"/>
</dbReference>
<dbReference type="PROSITE" id="PS01230">
    <property type="entry name" value="TRMA_1"/>
    <property type="match status" value="1"/>
</dbReference>
<dbReference type="InterPro" id="IPR029063">
    <property type="entry name" value="SAM-dependent_MTases_sf"/>
</dbReference>
<dbReference type="SUPFAM" id="SSF53335">
    <property type="entry name" value="S-adenosyl-L-methionine-dependent methyltransferases"/>
    <property type="match status" value="1"/>
</dbReference>
<dbReference type="Pfam" id="PF05958">
    <property type="entry name" value="tRNA_U5-meth_tr"/>
    <property type="match status" value="1"/>
</dbReference>
<name>A0A645DQT3_9ZZZZ</name>
<evidence type="ECO:0000256" key="1">
    <source>
        <dbReference type="ARBA" id="ARBA00022603"/>
    </source>
</evidence>